<gene>
    <name evidence="4" type="ORF">J2S63_001751</name>
</gene>
<proteinExistence type="inferred from homology"/>
<dbReference type="PANTHER" id="PTHR23088:SF27">
    <property type="entry name" value="DEAMINATED GLUTATHIONE AMIDASE"/>
    <property type="match status" value="1"/>
</dbReference>
<comment type="similarity">
    <text evidence="1">Belongs to the carbon-nitrogen hydrolase superfamily. NIT1/NIT2 family.</text>
</comment>
<keyword evidence="5" id="KW-1185">Reference proteome</keyword>
<reference evidence="4 5" key="1">
    <citation type="submission" date="2023-07" db="EMBL/GenBank/DDBJ databases">
        <title>Sequencing the genomes of 1000 actinobacteria strains.</title>
        <authorList>
            <person name="Klenk H.-P."/>
        </authorList>
    </citation>
    <scope>NUCLEOTIDE SEQUENCE [LARGE SCALE GENOMIC DNA]</scope>
    <source>
        <strain evidence="4 5">DSM 19426</strain>
    </source>
</reference>
<dbReference type="InterPro" id="IPR001110">
    <property type="entry name" value="UPF0012_CS"/>
</dbReference>
<evidence type="ECO:0000256" key="1">
    <source>
        <dbReference type="ARBA" id="ARBA00010613"/>
    </source>
</evidence>
<dbReference type="CDD" id="cd07581">
    <property type="entry name" value="nitrilase_3"/>
    <property type="match status" value="1"/>
</dbReference>
<comment type="caution">
    <text evidence="4">The sequence shown here is derived from an EMBL/GenBank/DDBJ whole genome shotgun (WGS) entry which is preliminary data.</text>
</comment>
<dbReference type="InterPro" id="IPR003010">
    <property type="entry name" value="C-N_Hydrolase"/>
</dbReference>
<dbReference type="RefSeq" id="WP_310301352.1">
    <property type="nucleotide sequence ID" value="NZ_BAAAPS010000008.1"/>
</dbReference>
<organism evidence="4 5">
    <name type="scientific">Nocardioides marmoribigeumensis</name>
    <dbReference type="NCBI Taxonomy" id="433649"/>
    <lineage>
        <taxon>Bacteria</taxon>
        <taxon>Bacillati</taxon>
        <taxon>Actinomycetota</taxon>
        <taxon>Actinomycetes</taxon>
        <taxon>Propionibacteriales</taxon>
        <taxon>Nocardioidaceae</taxon>
        <taxon>Nocardioides</taxon>
    </lineage>
</organism>
<dbReference type="Proteomes" id="UP001183648">
    <property type="component" value="Unassembled WGS sequence"/>
</dbReference>
<feature type="domain" description="CN hydrolase" evidence="3">
    <location>
        <begin position="25"/>
        <end position="260"/>
    </location>
</feature>
<dbReference type="PANTHER" id="PTHR23088">
    <property type="entry name" value="NITRILASE-RELATED"/>
    <property type="match status" value="1"/>
</dbReference>
<protein>
    <submittedName>
        <fullName evidence="4">Amidohydrolase</fullName>
    </submittedName>
</protein>
<dbReference type="Gene3D" id="3.60.110.10">
    <property type="entry name" value="Carbon-nitrogen hydrolase"/>
    <property type="match status" value="1"/>
</dbReference>
<evidence type="ECO:0000259" key="3">
    <source>
        <dbReference type="PROSITE" id="PS50263"/>
    </source>
</evidence>
<sequence length="285" mass="30259">MDAHATRHPGHPGHPDSVPEGPDPVRVALVQAAASRDPADNRRHLGSVDVAPADLVVWPEVTQRDLGGPGDDLRPDAEALDGPFVTALVERAGSHGGVWVAGMLERTGEPGGPPYNTLVVVDGGGVLASYRKLHLYDSFGYQESDRVRAGDGEPVVVDVAGLRVGLMTCYDLRFPEMARALSARGTDLLVCPAAWVAGPRKVRHWQTLVAARAVENVAYVAAVGQPGPTYSGHSLLVDPWGDVVVAVEDGEQVVVGEVSRALVAEARTENPSLLNRRDELVLPRP</sequence>
<accession>A0ABU2BU97</accession>
<feature type="compositionally biased region" description="Basic residues" evidence="2">
    <location>
        <begin position="1"/>
        <end position="11"/>
    </location>
</feature>
<evidence type="ECO:0000313" key="5">
    <source>
        <dbReference type="Proteomes" id="UP001183648"/>
    </source>
</evidence>
<feature type="region of interest" description="Disordered" evidence="2">
    <location>
        <begin position="1"/>
        <end position="23"/>
    </location>
</feature>
<dbReference type="SUPFAM" id="SSF56317">
    <property type="entry name" value="Carbon-nitrogen hydrolase"/>
    <property type="match status" value="1"/>
</dbReference>
<dbReference type="Pfam" id="PF00795">
    <property type="entry name" value="CN_hydrolase"/>
    <property type="match status" value="1"/>
</dbReference>
<dbReference type="PROSITE" id="PS01227">
    <property type="entry name" value="UPF0012"/>
    <property type="match status" value="1"/>
</dbReference>
<evidence type="ECO:0000256" key="2">
    <source>
        <dbReference type="SAM" id="MobiDB-lite"/>
    </source>
</evidence>
<name>A0ABU2BU97_9ACTN</name>
<dbReference type="InterPro" id="IPR036526">
    <property type="entry name" value="C-N_Hydrolase_sf"/>
</dbReference>
<evidence type="ECO:0000313" key="4">
    <source>
        <dbReference type="EMBL" id="MDR7362198.1"/>
    </source>
</evidence>
<dbReference type="EMBL" id="JAVDYG010000001">
    <property type="protein sequence ID" value="MDR7362198.1"/>
    <property type="molecule type" value="Genomic_DNA"/>
</dbReference>
<dbReference type="PROSITE" id="PS50263">
    <property type="entry name" value="CN_HYDROLASE"/>
    <property type="match status" value="1"/>
</dbReference>